<organism evidence="6 7">
    <name type="scientific">Exiguobacterium oxidotolerans</name>
    <dbReference type="NCBI Taxonomy" id="223958"/>
    <lineage>
        <taxon>Bacteria</taxon>
        <taxon>Bacillati</taxon>
        <taxon>Bacillota</taxon>
        <taxon>Bacilli</taxon>
        <taxon>Bacillales</taxon>
        <taxon>Bacillales Family XII. Incertae Sedis</taxon>
        <taxon>Exiguobacterium</taxon>
    </lineage>
</organism>
<dbReference type="NCBIfam" id="TIGR00229">
    <property type="entry name" value="sensory_box"/>
    <property type="match status" value="1"/>
</dbReference>
<feature type="domain" description="PAS" evidence="4">
    <location>
        <begin position="11"/>
        <end position="64"/>
    </location>
</feature>
<dbReference type="Pfam" id="PF00015">
    <property type="entry name" value="MCPsignal"/>
    <property type="match status" value="1"/>
</dbReference>
<evidence type="ECO:0000313" key="6">
    <source>
        <dbReference type="EMBL" id="VWX37593.1"/>
    </source>
</evidence>
<dbReference type="Gene3D" id="1.10.287.950">
    <property type="entry name" value="Methyl-accepting chemotaxis protein"/>
    <property type="match status" value="1"/>
</dbReference>
<dbReference type="InterPro" id="IPR000700">
    <property type="entry name" value="PAS-assoc_C"/>
</dbReference>
<evidence type="ECO:0000256" key="2">
    <source>
        <dbReference type="PROSITE-ProRule" id="PRU00284"/>
    </source>
</evidence>
<name>A0A653IG50_9BACL</name>
<dbReference type="InterPro" id="IPR004089">
    <property type="entry name" value="MCPsignal_dom"/>
</dbReference>
<reference evidence="6 7" key="1">
    <citation type="submission" date="2019-10" db="EMBL/GenBank/DDBJ databases">
        <authorList>
            <person name="Karimi E."/>
        </authorList>
    </citation>
    <scope>NUCLEOTIDE SEQUENCE [LARGE SCALE GENOMIC DNA]</scope>
    <source>
        <strain evidence="6">Exiguobacterium sp. 9Y</strain>
    </source>
</reference>
<accession>A0A653IG50</accession>
<dbReference type="Gene3D" id="3.30.450.20">
    <property type="entry name" value="PAS domain"/>
    <property type="match status" value="1"/>
</dbReference>
<evidence type="ECO:0000256" key="1">
    <source>
        <dbReference type="ARBA" id="ARBA00023224"/>
    </source>
</evidence>
<dbReference type="GO" id="GO:0007165">
    <property type="term" value="P:signal transduction"/>
    <property type="evidence" value="ECO:0007669"/>
    <property type="project" value="UniProtKB-KW"/>
</dbReference>
<proteinExistence type="predicted"/>
<dbReference type="Pfam" id="PF08448">
    <property type="entry name" value="PAS_4"/>
    <property type="match status" value="1"/>
</dbReference>
<dbReference type="AlphaFoldDB" id="A0A653IG50"/>
<dbReference type="SUPFAM" id="SSF55785">
    <property type="entry name" value="PYP-like sensor domain (PAS domain)"/>
    <property type="match status" value="1"/>
</dbReference>
<keyword evidence="1 2" id="KW-0807">Transducer</keyword>
<evidence type="ECO:0000313" key="7">
    <source>
        <dbReference type="Proteomes" id="UP000439752"/>
    </source>
</evidence>
<dbReference type="InterPro" id="IPR013656">
    <property type="entry name" value="PAS_4"/>
</dbReference>
<dbReference type="PANTHER" id="PTHR32089">
    <property type="entry name" value="METHYL-ACCEPTING CHEMOTAXIS PROTEIN MCPB"/>
    <property type="match status" value="1"/>
</dbReference>
<dbReference type="PROSITE" id="PS50111">
    <property type="entry name" value="CHEMOTAXIS_TRANSDUC_2"/>
    <property type="match status" value="1"/>
</dbReference>
<dbReference type="SMART" id="SM00283">
    <property type="entry name" value="MA"/>
    <property type="match status" value="1"/>
</dbReference>
<dbReference type="PANTHER" id="PTHR32089:SF112">
    <property type="entry name" value="LYSOZYME-LIKE PROTEIN-RELATED"/>
    <property type="match status" value="1"/>
</dbReference>
<keyword evidence="7" id="KW-1185">Reference proteome</keyword>
<dbReference type="EMBL" id="CABWKQ010000027">
    <property type="protein sequence ID" value="VWX37593.1"/>
    <property type="molecule type" value="Genomic_DNA"/>
</dbReference>
<dbReference type="GO" id="GO:0016020">
    <property type="term" value="C:membrane"/>
    <property type="evidence" value="ECO:0007669"/>
    <property type="project" value="InterPro"/>
</dbReference>
<dbReference type="RefSeq" id="WP_236550041.1">
    <property type="nucleotide sequence ID" value="NZ_LR732312.1"/>
</dbReference>
<sequence length="304" mass="34176">MSMQDQAIQVTDTQVVRAIEQNLAIIRFDDRRKVAYVNELFARTMGYEVNELIGKYHRDLCFPEYTSSPAYEVFWWKLMQGITYQDKIERKAADGQHKWLEATYMPIFSDDGRRVVGVSKIATDITVRQQDVLRMAQELNETSTFLTIKSESGRQDGLNVLATVQQVEAESTENLANLVQLQAEADSITDIVKTIREIAAQTNLLALNAAIEAARAGEHGRGFNVVATEVRNLSNKVSQSIGEVKENIEGIVKRIEAVSTSIERISSKVKTSSGQLEQTVNEFDLLAESAKQLERQAKDFVRVL</sequence>
<feature type="domain" description="PAC" evidence="5">
    <location>
        <begin position="82"/>
        <end position="137"/>
    </location>
</feature>
<dbReference type="InterPro" id="IPR000014">
    <property type="entry name" value="PAS"/>
</dbReference>
<evidence type="ECO:0000259" key="3">
    <source>
        <dbReference type="PROSITE" id="PS50111"/>
    </source>
</evidence>
<dbReference type="PROSITE" id="PS50112">
    <property type="entry name" value="PAS"/>
    <property type="match status" value="1"/>
</dbReference>
<gene>
    <name evidence="6" type="ORF">EXIGUO9Y_330017</name>
</gene>
<dbReference type="InterPro" id="IPR035965">
    <property type="entry name" value="PAS-like_dom_sf"/>
</dbReference>
<dbReference type="PROSITE" id="PS50113">
    <property type="entry name" value="PAC"/>
    <property type="match status" value="1"/>
</dbReference>
<evidence type="ECO:0000259" key="4">
    <source>
        <dbReference type="PROSITE" id="PS50112"/>
    </source>
</evidence>
<protein>
    <submittedName>
        <fullName evidence="6">Chemotaxis protein</fullName>
    </submittedName>
</protein>
<evidence type="ECO:0000259" key="5">
    <source>
        <dbReference type="PROSITE" id="PS50113"/>
    </source>
</evidence>
<dbReference type="Proteomes" id="UP000439752">
    <property type="component" value="Unassembled WGS sequence"/>
</dbReference>
<dbReference type="SUPFAM" id="SSF58104">
    <property type="entry name" value="Methyl-accepting chemotaxis protein (MCP) signaling domain"/>
    <property type="match status" value="1"/>
</dbReference>
<feature type="domain" description="Methyl-accepting transducer" evidence="3">
    <location>
        <begin position="124"/>
        <end position="304"/>
    </location>
</feature>
<dbReference type="CDD" id="cd00130">
    <property type="entry name" value="PAS"/>
    <property type="match status" value="1"/>
</dbReference>